<feature type="domain" description="DUF1588" evidence="3">
    <location>
        <begin position="651"/>
        <end position="747"/>
    </location>
</feature>
<feature type="domain" description="DUF1585" evidence="1">
    <location>
        <begin position="768"/>
        <end position="843"/>
    </location>
</feature>
<protein>
    <recommendedName>
        <fullName evidence="9">Planctomycete cytochrome C</fullName>
    </recommendedName>
</protein>
<feature type="domain" description="DUF1592" evidence="4">
    <location>
        <begin position="500"/>
        <end position="628"/>
    </location>
</feature>
<dbReference type="Pfam" id="PF07627">
    <property type="entry name" value="PSCyt3"/>
    <property type="match status" value="1"/>
</dbReference>
<gene>
    <name evidence="7" type="ORF">TBK1r_77430</name>
</gene>
<dbReference type="InterPro" id="IPR013039">
    <property type="entry name" value="DUF1588"/>
</dbReference>
<dbReference type="Proteomes" id="UP000318081">
    <property type="component" value="Chromosome"/>
</dbReference>
<name>A0ABX5Y349_9BACT</name>
<dbReference type="InterPro" id="IPR013036">
    <property type="entry name" value="DUF1587"/>
</dbReference>
<proteinExistence type="predicted"/>
<evidence type="ECO:0000259" key="1">
    <source>
        <dbReference type="Pfam" id="PF07624"/>
    </source>
</evidence>
<organism evidence="7 8">
    <name type="scientific">Stieleria magnilauensis</name>
    <dbReference type="NCBI Taxonomy" id="2527963"/>
    <lineage>
        <taxon>Bacteria</taxon>
        <taxon>Pseudomonadati</taxon>
        <taxon>Planctomycetota</taxon>
        <taxon>Planctomycetia</taxon>
        <taxon>Pirellulales</taxon>
        <taxon>Pirellulaceae</taxon>
        <taxon>Stieleria</taxon>
    </lineage>
</organism>
<evidence type="ECO:0000259" key="5">
    <source>
        <dbReference type="Pfam" id="PF07635"/>
    </source>
</evidence>
<dbReference type="Pfam" id="PF07624">
    <property type="entry name" value="PSD2"/>
    <property type="match status" value="1"/>
</dbReference>
<evidence type="ECO:0000313" key="7">
    <source>
        <dbReference type="EMBL" id="QDV88708.1"/>
    </source>
</evidence>
<dbReference type="Pfam" id="PF07631">
    <property type="entry name" value="PSD4"/>
    <property type="match status" value="1"/>
</dbReference>
<feature type="domain" description="DUF1587" evidence="2">
    <location>
        <begin position="139"/>
        <end position="203"/>
    </location>
</feature>
<sequence>MFSFECFGGGSIRAAWLTVAFVAAGTSLRAAESEPDAQPPTTPQAVVADFLGQYCAKCHDADSAEGDREFDSFKLPLASVEQQITADEIVDQLTLKLMPPEDAPQPTDAERLALLGTLRRGIEASRQRLKGSGGRTVMRRLSNREYENTLATLFDRRVDTLGLTADFPKDNTVGHMDNLGESLVTSGFLLDQYFQAANRLVEARLGKPAMEPKTWHFRDNFRQYEELSNPHRSALNYEYLCLYEQPNTDTRQGGYGHIEDFLSGVPVAGLYDIEVHAQAMHRDTHYDPKIFRIDFSEPFQLAVVPGDVTKGHIHYPQAIEPILGQAIVPDEQPEWLTFRVWLEAGQTPRFIFPNGPYESRASVIEVNQRYKDEFDPKKYNAGVSRTHILREGKLPHIRIGEIKVHGPIEEPHGGNEQVAVFGPKGFQADHALEQLLAFGRRAYRRPLNDSDRDRIETFYQQRLSDDATPRQAALDTLKMMLCSPSFLYLSEITPEQETLLGPHDLASRLSYALWAAPPDEELFAAADEGKLTEPGELNKQIVRMLDDERSDAFVSGFTDSWLNLRNIGNLPPPRKDAPQYYAENLPESMKQEARRFFRHLLDNDGPVSDFLDADYTFVDKKLAKLYGLPEQKTLRLADGFQRVSLAGNKQRGGVLGMAGVLTVSANGVDTSPVTRGVWVMENILGITPPPPPDEVPSIDADVSGAKTIREKLTRHSEDKTCFVCHRNIDPLGFALETYDPIGRWRAKYPKPKGKGSAAKIDPSGKLPSGETFGDFSSFKAVLRASRQDQFTRSLIEKLLTYATGRQMEVTDRFAIDDLAARVQADKEAGLRTIVIEVLTSEIFRSR</sequence>
<accession>A0ABX5Y349</accession>
<dbReference type="InterPro" id="IPR013042">
    <property type="entry name" value="DUF1592"/>
</dbReference>
<evidence type="ECO:0008006" key="9">
    <source>
        <dbReference type="Google" id="ProtNLM"/>
    </source>
</evidence>
<dbReference type="InterPro" id="IPR011429">
    <property type="entry name" value="Cyt_c_Planctomycete-type"/>
</dbReference>
<dbReference type="Pfam" id="PF07626">
    <property type="entry name" value="PSD3"/>
    <property type="match status" value="1"/>
</dbReference>
<keyword evidence="8" id="KW-1185">Reference proteome</keyword>
<evidence type="ECO:0000259" key="4">
    <source>
        <dbReference type="Pfam" id="PF07631"/>
    </source>
</evidence>
<evidence type="ECO:0000313" key="8">
    <source>
        <dbReference type="Proteomes" id="UP000318081"/>
    </source>
</evidence>
<evidence type="ECO:0000259" key="2">
    <source>
        <dbReference type="Pfam" id="PF07626"/>
    </source>
</evidence>
<feature type="domain" description="Cytochrome C Planctomycete-type" evidence="5">
    <location>
        <begin position="55"/>
        <end position="102"/>
    </location>
</feature>
<reference evidence="7 8" key="1">
    <citation type="submission" date="2019-02" db="EMBL/GenBank/DDBJ databases">
        <title>Deep-cultivation of Planctomycetes and their phenomic and genomic characterization uncovers novel biology.</title>
        <authorList>
            <person name="Wiegand S."/>
            <person name="Jogler M."/>
            <person name="Boedeker C."/>
            <person name="Pinto D."/>
            <person name="Vollmers J."/>
            <person name="Rivas-Marin E."/>
            <person name="Kohn T."/>
            <person name="Peeters S.H."/>
            <person name="Heuer A."/>
            <person name="Rast P."/>
            <person name="Oberbeckmann S."/>
            <person name="Bunk B."/>
            <person name="Jeske O."/>
            <person name="Meyerdierks A."/>
            <person name="Storesund J.E."/>
            <person name="Kallscheuer N."/>
            <person name="Luecker S."/>
            <person name="Lage O.M."/>
            <person name="Pohl T."/>
            <person name="Merkel B.J."/>
            <person name="Hornburger P."/>
            <person name="Mueller R.-W."/>
            <person name="Bruemmer F."/>
            <person name="Labrenz M."/>
            <person name="Spormann A.M."/>
            <person name="Op den Camp H."/>
            <person name="Overmann J."/>
            <person name="Amann R."/>
            <person name="Jetten M.S.M."/>
            <person name="Mascher T."/>
            <person name="Medema M.H."/>
            <person name="Devos D.P."/>
            <person name="Kaster A.-K."/>
            <person name="Ovreas L."/>
            <person name="Rohde M."/>
            <person name="Galperin M.Y."/>
            <person name="Jogler C."/>
        </authorList>
    </citation>
    <scope>NUCLEOTIDE SEQUENCE [LARGE SCALE GENOMIC DNA]</scope>
    <source>
        <strain evidence="7 8">TBK1r</strain>
    </source>
</reference>
<dbReference type="Pfam" id="PF07635">
    <property type="entry name" value="PSCyt1"/>
    <property type="match status" value="1"/>
</dbReference>
<feature type="domain" description="DUF1595" evidence="6">
    <location>
        <begin position="433"/>
        <end position="491"/>
    </location>
</feature>
<dbReference type="InterPro" id="IPR011478">
    <property type="entry name" value="DUF1585"/>
</dbReference>
<dbReference type="InterPro" id="IPR013043">
    <property type="entry name" value="DUF1595"/>
</dbReference>
<evidence type="ECO:0000259" key="6">
    <source>
        <dbReference type="Pfam" id="PF07637"/>
    </source>
</evidence>
<dbReference type="RefSeq" id="WP_145221308.1">
    <property type="nucleotide sequence ID" value="NZ_CP036432.1"/>
</dbReference>
<dbReference type="EMBL" id="CP036432">
    <property type="protein sequence ID" value="QDV88708.1"/>
    <property type="molecule type" value="Genomic_DNA"/>
</dbReference>
<evidence type="ECO:0000259" key="3">
    <source>
        <dbReference type="Pfam" id="PF07627"/>
    </source>
</evidence>
<dbReference type="Pfam" id="PF07637">
    <property type="entry name" value="PSD5"/>
    <property type="match status" value="1"/>
</dbReference>